<feature type="transmembrane region" description="Helical" evidence="1">
    <location>
        <begin position="54"/>
        <end position="76"/>
    </location>
</feature>
<comment type="caution">
    <text evidence="2">The sequence shown here is derived from an EMBL/GenBank/DDBJ whole genome shotgun (WGS) entry which is preliminary data.</text>
</comment>
<dbReference type="OrthoDB" id="1827268at2"/>
<dbReference type="AlphaFoldDB" id="A0A315Y1G3"/>
<evidence type="ECO:0000313" key="2">
    <source>
        <dbReference type="EMBL" id="PWJ13086.1"/>
    </source>
</evidence>
<accession>A0A315Y1G3</accession>
<dbReference type="Proteomes" id="UP000245720">
    <property type="component" value="Unassembled WGS sequence"/>
</dbReference>
<keyword evidence="1" id="KW-0812">Transmembrane</keyword>
<gene>
    <name evidence="2" type="ORF">IE37_01585</name>
</gene>
<dbReference type="EMBL" id="QGDI01000005">
    <property type="protein sequence ID" value="PWJ13086.1"/>
    <property type="molecule type" value="Genomic_DNA"/>
</dbReference>
<protein>
    <submittedName>
        <fullName evidence="2">Uncharacterized protein DUF4321</fullName>
    </submittedName>
</protein>
<dbReference type="RefSeq" id="WP_109726367.1">
    <property type="nucleotide sequence ID" value="NZ_CAMOTJ010000018.1"/>
</dbReference>
<sequence length="86" mass="9216">MKKTLYFLLLLICACVLGGVIANSASGSFAWLGWSRGISLKPSTFSTDIISLTFGFSLSISVAQVIFIAIAIYTYIKTVGKICADK</sequence>
<reference evidence="2 3" key="1">
    <citation type="submission" date="2018-05" db="EMBL/GenBank/DDBJ databases">
        <title>The Hungate 1000. A catalogue of reference genomes from the rumen microbiome.</title>
        <authorList>
            <person name="Kelly W."/>
        </authorList>
    </citation>
    <scope>NUCLEOTIDE SEQUENCE [LARGE SCALE GENOMIC DNA]</scope>
    <source>
        <strain evidence="2 3">SAb67</strain>
    </source>
</reference>
<keyword evidence="1" id="KW-1133">Transmembrane helix</keyword>
<evidence type="ECO:0000313" key="3">
    <source>
        <dbReference type="Proteomes" id="UP000245720"/>
    </source>
</evidence>
<name>A0A315Y1G3_RUMFL</name>
<keyword evidence="1" id="KW-0472">Membrane</keyword>
<evidence type="ECO:0000256" key="1">
    <source>
        <dbReference type="SAM" id="Phobius"/>
    </source>
</evidence>
<proteinExistence type="predicted"/>
<dbReference type="PROSITE" id="PS51257">
    <property type="entry name" value="PROKAR_LIPOPROTEIN"/>
    <property type="match status" value="1"/>
</dbReference>
<organism evidence="2 3">
    <name type="scientific">Ruminococcus flavefaciens</name>
    <dbReference type="NCBI Taxonomy" id="1265"/>
    <lineage>
        <taxon>Bacteria</taxon>
        <taxon>Bacillati</taxon>
        <taxon>Bacillota</taxon>
        <taxon>Clostridia</taxon>
        <taxon>Eubacteriales</taxon>
        <taxon>Oscillospiraceae</taxon>
        <taxon>Ruminococcus</taxon>
    </lineage>
</organism>